<gene>
    <name evidence="4" type="ORF">HHI36_012408</name>
</gene>
<dbReference type="CDD" id="cd00051">
    <property type="entry name" value="EFh"/>
    <property type="match status" value="1"/>
</dbReference>
<evidence type="ECO:0000256" key="2">
    <source>
        <dbReference type="ARBA" id="ARBA00022837"/>
    </source>
</evidence>
<dbReference type="EMBL" id="JABFTP020000103">
    <property type="protein sequence ID" value="KAL3277047.1"/>
    <property type="molecule type" value="Genomic_DNA"/>
</dbReference>
<protein>
    <recommendedName>
        <fullName evidence="3">EF-hand domain-containing protein</fullName>
    </recommendedName>
</protein>
<dbReference type="FunFam" id="1.10.238.10:FF:000003">
    <property type="entry name" value="Calmodulin A"/>
    <property type="match status" value="1"/>
</dbReference>
<dbReference type="PROSITE" id="PS00018">
    <property type="entry name" value="EF_HAND_1"/>
    <property type="match status" value="2"/>
</dbReference>
<proteinExistence type="predicted"/>
<organism evidence="4 5">
    <name type="scientific">Cryptolaemus montrouzieri</name>
    <dbReference type="NCBI Taxonomy" id="559131"/>
    <lineage>
        <taxon>Eukaryota</taxon>
        <taxon>Metazoa</taxon>
        <taxon>Ecdysozoa</taxon>
        <taxon>Arthropoda</taxon>
        <taxon>Hexapoda</taxon>
        <taxon>Insecta</taxon>
        <taxon>Pterygota</taxon>
        <taxon>Neoptera</taxon>
        <taxon>Endopterygota</taxon>
        <taxon>Coleoptera</taxon>
        <taxon>Polyphaga</taxon>
        <taxon>Cucujiformia</taxon>
        <taxon>Coccinelloidea</taxon>
        <taxon>Coccinellidae</taxon>
        <taxon>Scymninae</taxon>
        <taxon>Scymnini</taxon>
        <taxon>Cryptolaemus</taxon>
    </lineage>
</organism>
<accession>A0ABD2NFC0</accession>
<dbReference type="SUPFAM" id="SSF47473">
    <property type="entry name" value="EF-hand"/>
    <property type="match status" value="1"/>
</dbReference>
<dbReference type="PANTHER" id="PTHR23048:SF0">
    <property type="entry name" value="CALMODULIN LIKE 3"/>
    <property type="match status" value="1"/>
</dbReference>
<dbReference type="Gene3D" id="1.10.238.10">
    <property type="entry name" value="EF-hand"/>
    <property type="match status" value="2"/>
</dbReference>
<sequence length="177" mass="21013">MSNISSSSHEIIEHPLIQEEDIEEFYEAFSHYRINDTEDVMKTSNFPKFLRLMGQNNTEAEMIQMLKYINALDKETITFQEVFEIMKKHFQTPHTVEEIQKAFHVFDRNGDGRLSTEEIRFVMTNLGEVFNEDEVREMFFENDTDRDGRITLDDFMNLMCRGDSRTGVKLRSSIRYK</sequence>
<feature type="domain" description="EF-hand" evidence="3">
    <location>
        <begin position="94"/>
        <end position="129"/>
    </location>
</feature>
<name>A0ABD2NFC0_9CUCU</name>
<dbReference type="Proteomes" id="UP001516400">
    <property type="component" value="Unassembled WGS sequence"/>
</dbReference>
<evidence type="ECO:0000313" key="4">
    <source>
        <dbReference type="EMBL" id="KAL3277047.1"/>
    </source>
</evidence>
<evidence type="ECO:0000313" key="5">
    <source>
        <dbReference type="Proteomes" id="UP001516400"/>
    </source>
</evidence>
<dbReference type="Pfam" id="PF13499">
    <property type="entry name" value="EF-hand_7"/>
    <property type="match status" value="1"/>
</dbReference>
<feature type="domain" description="EF-hand" evidence="3">
    <location>
        <begin position="130"/>
        <end position="165"/>
    </location>
</feature>
<dbReference type="PROSITE" id="PS50222">
    <property type="entry name" value="EF_HAND_2"/>
    <property type="match status" value="2"/>
</dbReference>
<dbReference type="InterPro" id="IPR050230">
    <property type="entry name" value="CALM/Myosin/TropC-like"/>
</dbReference>
<dbReference type="SMART" id="SM00054">
    <property type="entry name" value="EFh"/>
    <property type="match status" value="2"/>
</dbReference>
<dbReference type="PANTHER" id="PTHR23048">
    <property type="entry name" value="MYOSIN LIGHT CHAIN 1, 3"/>
    <property type="match status" value="1"/>
</dbReference>
<dbReference type="InterPro" id="IPR002048">
    <property type="entry name" value="EF_hand_dom"/>
</dbReference>
<keyword evidence="2" id="KW-0106">Calcium</keyword>
<evidence type="ECO:0000256" key="1">
    <source>
        <dbReference type="ARBA" id="ARBA00022737"/>
    </source>
</evidence>
<reference evidence="4 5" key="1">
    <citation type="journal article" date="2021" name="BMC Biol.">
        <title>Horizontally acquired antibacterial genes associated with adaptive radiation of ladybird beetles.</title>
        <authorList>
            <person name="Li H.S."/>
            <person name="Tang X.F."/>
            <person name="Huang Y.H."/>
            <person name="Xu Z.Y."/>
            <person name="Chen M.L."/>
            <person name="Du X.Y."/>
            <person name="Qiu B.Y."/>
            <person name="Chen P.T."/>
            <person name="Zhang W."/>
            <person name="Slipinski A."/>
            <person name="Escalona H.E."/>
            <person name="Waterhouse R.M."/>
            <person name="Zwick A."/>
            <person name="Pang H."/>
        </authorList>
    </citation>
    <scope>NUCLEOTIDE SEQUENCE [LARGE SCALE GENOMIC DNA]</scope>
    <source>
        <strain evidence="4">SYSU2018</strain>
    </source>
</reference>
<keyword evidence="5" id="KW-1185">Reference proteome</keyword>
<dbReference type="AlphaFoldDB" id="A0ABD2NFC0"/>
<comment type="caution">
    <text evidence="4">The sequence shown here is derived from an EMBL/GenBank/DDBJ whole genome shotgun (WGS) entry which is preliminary data.</text>
</comment>
<dbReference type="InterPro" id="IPR018247">
    <property type="entry name" value="EF_Hand_1_Ca_BS"/>
</dbReference>
<dbReference type="InterPro" id="IPR011992">
    <property type="entry name" value="EF-hand-dom_pair"/>
</dbReference>
<evidence type="ECO:0000259" key="3">
    <source>
        <dbReference type="PROSITE" id="PS50222"/>
    </source>
</evidence>
<keyword evidence="1" id="KW-0677">Repeat</keyword>